<dbReference type="EMBL" id="CM042889">
    <property type="protein sequence ID" value="KAI4318595.1"/>
    <property type="molecule type" value="Genomic_DNA"/>
</dbReference>
<organism evidence="1 2">
    <name type="scientific">Melastoma candidum</name>
    <dbReference type="NCBI Taxonomy" id="119954"/>
    <lineage>
        <taxon>Eukaryota</taxon>
        <taxon>Viridiplantae</taxon>
        <taxon>Streptophyta</taxon>
        <taxon>Embryophyta</taxon>
        <taxon>Tracheophyta</taxon>
        <taxon>Spermatophyta</taxon>
        <taxon>Magnoliopsida</taxon>
        <taxon>eudicotyledons</taxon>
        <taxon>Gunneridae</taxon>
        <taxon>Pentapetalae</taxon>
        <taxon>rosids</taxon>
        <taxon>malvids</taxon>
        <taxon>Myrtales</taxon>
        <taxon>Melastomataceae</taxon>
        <taxon>Melastomatoideae</taxon>
        <taxon>Melastomateae</taxon>
        <taxon>Melastoma</taxon>
    </lineage>
</organism>
<keyword evidence="2" id="KW-1185">Reference proteome</keyword>
<reference evidence="2" key="1">
    <citation type="journal article" date="2023" name="Front. Plant Sci.">
        <title>Chromosomal-level genome assembly of Melastoma candidum provides insights into trichome evolution.</title>
        <authorList>
            <person name="Zhong Y."/>
            <person name="Wu W."/>
            <person name="Sun C."/>
            <person name="Zou P."/>
            <person name="Liu Y."/>
            <person name="Dai S."/>
            <person name="Zhou R."/>
        </authorList>
    </citation>
    <scope>NUCLEOTIDE SEQUENCE [LARGE SCALE GENOMIC DNA]</scope>
</reference>
<comment type="caution">
    <text evidence="1">The sequence shown here is derived from an EMBL/GenBank/DDBJ whole genome shotgun (WGS) entry which is preliminary data.</text>
</comment>
<sequence>MKGDHTAATSAPRSSGCRVVRLADGDVRNDPFPTEDADAPAAAAGVVVHLMDNIGARCDFKNVGPQRVRGFPRDNDGRLRLVLRSRRASFRPTSRWGSPRGRGITVP</sequence>
<dbReference type="Proteomes" id="UP001057402">
    <property type="component" value="Chromosome 10"/>
</dbReference>
<accession>A0ACB9M3E5</accession>
<evidence type="ECO:0000313" key="1">
    <source>
        <dbReference type="EMBL" id="KAI4318595.1"/>
    </source>
</evidence>
<protein>
    <submittedName>
        <fullName evidence="1">Uncharacterized protein</fullName>
    </submittedName>
</protein>
<evidence type="ECO:0000313" key="2">
    <source>
        <dbReference type="Proteomes" id="UP001057402"/>
    </source>
</evidence>
<name>A0ACB9M3E5_9MYRT</name>
<proteinExistence type="predicted"/>
<gene>
    <name evidence="1" type="ORF">MLD38_032276</name>
</gene>